<feature type="compositionally biased region" description="Basic and acidic residues" evidence="1">
    <location>
        <begin position="45"/>
        <end position="55"/>
    </location>
</feature>
<proteinExistence type="predicted"/>
<evidence type="ECO:0000313" key="2">
    <source>
        <dbReference type="EMBL" id="KAJ9586384.1"/>
    </source>
</evidence>
<evidence type="ECO:0000313" key="3">
    <source>
        <dbReference type="Proteomes" id="UP001233999"/>
    </source>
</evidence>
<reference evidence="2" key="1">
    <citation type="journal article" date="2023" name="IScience">
        <title>Live-bearing cockroach genome reveals convergent evolutionary mechanisms linked to viviparity in insects and beyond.</title>
        <authorList>
            <person name="Fouks B."/>
            <person name="Harrison M.C."/>
            <person name="Mikhailova A.A."/>
            <person name="Marchal E."/>
            <person name="English S."/>
            <person name="Carruthers M."/>
            <person name="Jennings E.C."/>
            <person name="Chiamaka E.L."/>
            <person name="Frigard R.A."/>
            <person name="Pippel M."/>
            <person name="Attardo G.M."/>
            <person name="Benoit J.B."/>
            <person name="Bornberg-Bauer E."/>
            <person name="Tobe S.S."/>
        </authorList>
    </citation>
    <scope>NUCLEOTIDE SEQUENCE</scope>
    <source>
        <strain evidence="2">Stay&amp;Tobe</strain>
    </source>
</reference>
<dbReference type="Proteomes" id="UP001233999">
    <property type="component" value="Unassembled WGS sequence"/>
</dbReference>
<sequence length="69" mass="7486">YKAVTGVLLELNSVCNIHSGYNHTLLTISSKGLASLPSRASGHTGPDRNKWKNVETHSQGNKGEVLNER</sequence>
<name>A0AAD7ZT35_DIPPU</name>
<evidence type="ECO:0000256" key="1">
    <source>
        <dbReference type="SAM" id="MobiDB-lite"/>
    </source>
</evidence>
<protein>
    <submittedName>
        <fullName evidence="2">Uncharacterized protein</fullName>
    </submittedName>
</protein>
<organism evidence="2 3">
    <name type="scientific">Diploptera punctata</name>
    <name type="common">Pacific beetle cockroach</name>
    <dbReference type="NCBI Taxonomy" id="6984"/>
    <lineage>
        <taxon>Eukaryota</taxon>
        <taxon>Metazoa</taxon>
        <taxon>Ecdysozoa</taxon>
        <taxon>Arthropoda</taxon>
        <taxon>Hexapoda</taxon>
        <taxon>Insecta</taxon>
        <taxon>Pterygota</taxon>
        <taxon>Neoptera</taxon>
        <taxon>Polyneoptera</taxon>
        <taxon>Dictyoptera</taxon>
        <taxon>Blattodea</taxon>
        <taxon>Blaberoidea</taxon>
        <taxon>Blaberidae</taxon>
        <taxon>Diplopterinae</taxon>
        <taxon>Diploptera</taxon>
    </lineage>
</organism>
<dbReference type="EMBL" id="JASPKZ010007167">
    <property type="protein sequence ID" value="KAJ9586384.1"/>
    <property type="molecule type" value="Genomic_DNA"/>
</dbReference>
<gene>
    <name evidence="2" type="ORF">L9F63_019965</name>
</gene>
<reference evidence="2" key="2">
    <citation type="submission" date="2023-05" db="EMBL/GenBank/DDBJ databases">
        <authorList>
            <person name="Fouks B."/>
        </authorList>
    </citation>
    <scope>NUCLEOTIDE SEQUENCE</scope>
    <source>
        <strain evidence="2">Stay&amp;Tobe</strain>
        <tissue evidence="2">Testes</tissue>
    </source>
</reference>
<feature type="non-terminal residue" evidence="2">
    <location>
        <position position="69"/>
    </location>
</feature>
<comment type="caution">
    <text evidence="2">The sequence shown here is derived from an EMBL/GenBank/DDBJ whole genome shotgun (WGS) entry which is preliminary data.</text>
</comment>
<dbReference type="AlphaFoldDB" id="A0AAD7ZT35"/>
<accession>A0AAD7ZT35</accession>
<keyword evidence="3" id="KW-1185">Reference proteome</keyword>
<feature type="non-terminal residue" evidence="2">
    <location>
        <position position="1"/>
    </location>
</feature>
<feature type="region of interest" description="Disordered" evidence="1">
    <location>
        <begin position="36"/>
        <end position="69"/>
    </location>
</feature>